<dbReference type="EMBL" id="PQIB02000418">
    <property type="protein sequence ID" value="RLM50705.1"/>
    <property type="molecule type" value="Genomic_DNA"/>
</dbReference>
<proteinExistence type="predicted"/>
<feature type="region of interest" description="Disordered" evidence="1">
    <location>
        <begin position="88"/>
        <end position="126"/>
    </location>
</feature>
<protein>
    <submittedName>
        <fullName evidence="2">Uncharacterized protein</fullName>
    </submittedName>
</protein>
<evidence type="ECO:0000313" key="2">
    <source>
        <dbReference type="EMBL" id="RLM50705.1"/>
    </source>
</evidence>
<gene>
    <name evidence="2" type="ORF">C2845_PMPSC039938</name>
</gene>
<reference evidence="3" key="1">
    <citation type="journal article" date="2019" name="Nat. Commun.">
        <title>The genome of broomcorn millet.</title>
        <authorList>
            <person name="Zou C."/>
            <person name="Miki D."/>
            <person name="Li D."/>
            <person name="Tang Q."/>
            <person name="Xiao L."/>
            <person name="Rajput S."/>
            <person name="Deng P."/>
            <person name="Jia W."/>
            <person name="Huang R."/>
            <person name="Zhang M."/>
            <person name="Sun Y."/>
            <person name="Hu J."/>
            <person name="Fu X."/>
            <person name="Schnable P.S."/>
            <person name="Li F."/>
            <person name="Zhang H."/>
            <person name="Feng B."/>
            <person name="Zhu X."/>
            <person name="Liu R."/>
            <person name="Schnable J.C."/>
            <person name="Zhu J.-K."/>
            <person name="Zhang H."/>
        </authorList>
    </citation>
    <scope>NUCLEOTIDE SEQUENCE [LARGE SCALE GENOMIC DNA]</scope>
</reference>
<dbReference type="Proteomes" id="UP000275267">
    <property type="component" value="Unassembled WGS sequence"/>
</dbReference>
<keyword evidence="3" id="KW-1185">Reference proteome</keyword>
<dbReference type="AlphaFoldDB" id="A0A3L6P9L8"/>
<comment type="caution">
    <text evidence="2">The sequence shown here is derived from an EMBL/GenBank/DDBJ whole genome shotgun (WGS) entry which is preliminary data.</text>
</comment>
<organism evidence="2 3">
    <name type="scientific">Panicum miliaceum</name>
    <name type="common">Proso millet</name>
    <name type="synonym">Broomcorn millet</name>
    <dbReference type="NCBI Taxonomy" id="4540"/>
    <lineage>
        <taxon>Eukaryota</taxon>
        <taxon>Viridiplantae</taxon>
        <taxon>Streptophyta</taxon>
        <taxon>Embryophyta</taxon>
        <taxon>Tracheophyta</taxon>
        <taxon>Spermatophyta</taxon>
        <taxon>Magnoliopsida</taxon>
        <taxon>Liliopsida</taxon>
        <taxon>Poales</taxon>
        <taxon>Poaceae</taxon>
        <taxon>PACMAD clade</taxon>
        <taxon>Panicoideae</taxon>
        <taxon>Panicodae</taxon>
        <taxon>Paniceae</taxon>
        <taxon>Panicinae</taxon>
        <taxon>Panicum</taxon>
        <taxon>Panicum sect. Panicum</taxon>
    </lineage>
</organism>
<evidence type="ECO:0000313" key="3">
    <source>
        <dbReference type="Proteomes" id="UP000275267"/>
    </source>
</evidence>
<feature type="compositionally biased region" description="Basic and acidic residues" evidence="1">
    <location>
        <begin position="92"/>
        <end position="119"/>
    </location>
</feature>
<accession>A0A3L6P9L8</accession>
<name>A0A3L6P9L8_PANMI</name>
<sequence>MEVEGTGGGGSEVVTNDVVVVEGGAAVVTSVATVVAGEEKVVVGTEKVIAGSEELVATGTGGTANVWGVSIALQKVRKEGNMTQLTPVKKRSVQDSDRNGKREFCKEGGKENGGKEEAAGRVCNGG</sequence>
<evidence type="ECO:0000256" key="1">
    <source>
        <dbReference type="SAM" id="MobiDB-lite"/>
    </source>
</evidence>